<feature type="binding site" evidence="12">
    <location>
        <position position="299"/>
    </location>
    <ligand>
        <name>K(+)</name>
        <dbReference type="ChEBI" id="CHEBI:29103"/>
    </ligand>
</feature>
<evidence type="ECO:0000256" key="7">
    <source>
        <dbReference type="ARBA" id="ARBA00022777"/>
    </source>
</evidence>
<dbReference type="GO" id="GO:0005829">
    <property type="term" value="C:cytosol"/>
    <property type="evidence" value="ECO:0007669"/>
    <property type="project" value="TreeGrafter"/>
</dbReference>
<dbReference type="HAMAP" id="MF_01987">
    <property type="entry name" value="Ribokinase"/>
    <property type="match status" value="1"/>
</dbReference>
<keyword evidence="6 12" id="KW-0547">Nucleotide-binding</keyword>
<dbReference type="InterPro" id="IPR029056">
    <property type="entry name" value="Ribokinase-like"/>
</dbReference>
<feature type="binding site" evidence="12">
    <location>
        <begin position="45"/>
        <end position="49"/>
    </location>
    <ligand>
        <name>substrate</name>
    </ligand>
</feature>
<keyword evidence="5 12" id="KW-0479">Metal-binding</keyword>
<dbReference type="EC" id="2.7.1.15" evidence="2 12"/>
<keyword evidence="12" id="KW-0963">Cytoplasm</keyword>
<evidence type="ECO:0000256" key="12">
    <source>
        <dbReference type="HAMAP-Rule" id="MF_01987"/>
    </source>
</evidence>
<keyword evidence="4 12" id="KW-0808">Transferase</keyword>
<dbReference type="InterPro" id="IPR002173">
    <property type="entry name" value="Carboh/pur_kinase_PfkB_CS"/>
</dbReference>
<dbReference type="UniPathway" id="UPA00916">
    <property type="reaction ID" value="UER00889"/>
</dbReference>
<feature type="binding site" evidence="12">
    <location>
        <position position="191"/>
    </location>
    <ligand>
        <name>ATP</name>
        <dbReference type="ChEBI" id="CHEBI:30616"/>
    </ligand>
</feature>
<comment type="similarity">
    <text evidence="1">Belongs to the carbohydrate kinase pfkB family.</text>
</comment>
<keyword evidence="9 12" id="KW-0460">Magnesium</keyword>
<dbReference type="InterPro" id="IPR011611">
    <property type="entry name" value="PfkB_dom"/>
</dbReference>
<feature type="binding site" evidence="12">
    <location>
        <position position="256"/>
    </location>
    <ligand>
        <name>K(+)</name>
        <dbReference type="ChEBI" id="CHEBI:29103"/>
    </ligand>
</feature>
<feature type="binding site" evidence="12">
    <location>
        <position position="293"/>
    </location>
    <ligand>
        <name>K(+)</name>
        <dbReference type="ChEBI" id="CHEBI:29103"/>
    </ligand>
</feature>
<feature type="binding site" evidence="12">
    <location>
        <position position="295"/>
    </location>
    <ligand>
        <name>K(+)</name>
        <dbReference type="ChEBI" id="CHEBI:29103"/>
    </ligand>
</feature>
<gene>
    <name evidence="12" type="primary">rbsK</name>
    <name evidence="14" type="ORF">SAMN05443245_6829</name>
</gene>
<evidence type="ECO:0000259" key="13">
    <source>
        <dbReference type="Pfam" id="PF00294"/>
    </source>
</evidence>
<dbReference type="SUPFAM" id="SSF53613">
    <property type="entry name" value="Ribokinase-like"/>
    <property type="match status" value="1"/>
</dbReference>
<evidence type="ECO:0000256" key="6">
    <source>
        <dbReference type="ARBA" id="ARBA00022741"/>
    </source>
</evidence>
<comment type="pathway">
    <text evidence="12">Carbohydrate metabolism; D-ribose degradation; D-ribose 5-phosphate from beta-D-ribopyranose: step 2/2.</text>
</comment>
<evidence type="ECO:0000256" key="4">
    <source>
        <dbReference type="ARBA" id="ARBA00022679"/>
    </source>
</evidence>
<reference evidence="15" key="1">
    <citation type="submission" date="2016-10" db="EMBL/GenBank/DDBJ databases">
        <authorList>
            <person name="Varghese N."/>
        </authorList>
    </citation>
    <scope>NUCLEOTIDE SEQUENCE [LARGE SCALE GENOMIC DNA]</scope>
    <source>
        <strain evidence="15">GAS106B</strain>
    </source>
</reference>
<evidence type="ECO:0000256" key="8">
    <source>
        <dbReference type="ARBA" id="ARBA00022840"/>
    </source>
</evidence>
<dbReference type="GO" id="GO:0046872">
    <property type="term" value="F:metal ion binding"/>
    <property type="evidence" value="ECO:0007669"/>
    <property type="project" value="UniProtKB-KW"/>
</dbReference>
<keyword evidence="11 12" id="KW-0119">Carbohydrate metabolism</keyword>
<comment type="catalytic activity">
    <reaction evidence="12">
        <text>D-ribose + ATP = D-ribose 5-phosphate + ADP + H(+)</text>
        <dbReference type="Rhea" id="RHEA:13697"/>
        <dbReference type="ChEBI" id="CHEBI:15378"/>
        <dbReference type="ChEBI" id="CHEBI:30616"/>
        <dbReference type="ChEBI" id="CHEBI:47013"/>
        <dbReference type="ChEBI" id="CHEBI:78346"/>
        <dbReference type="ChEBI" id="CHEBI:456216"/>
        <dbReference type="EC" id="2.7.1.15"/>
    </reaction>
</comment>
<dbReference type="CDD" id="cd01174">
    <property type="entry name" value="ribokinase"/>
    <property type="match status" value="1"/>
</dbReference>
<evidence type="ECO:0000256" key="11">
    <source>
        <dbReference type="ARBA" id="ARBA00023277"/>
    </source>
</evidence>
<dbReference type="RefSeq" id="WP_074772160.1">
    <property type="nucleotide sequence ID" value="NZ_FNKP01000003.1"/>
</dbReference>
<proteinExistence type="inferred from homology"/>
<evidence type="ECO:0000256" key="5">
    <source>
        <dbReference type="ARBA" id="ARBA00022723"/>
    </source>
</evidence>
<keyword evidence="15" id="KW-1185">Reference proteome</keyword>
<feature type="binding site" evidence="12">
    <location>
        <position position="290"/>
    </location>
    <ligand>
        <name>K(+)</name>
        <dbReference type="ChEBI" id="CHEBI:29103"/>
    </ligand>
</feature>
<feature type="binding site" evidence="12">
    <location>
        <begin position="227"/>
        <end position="232"/>
    </location>
    <ligand>
        <name>ATP</name>
        <dbReference type="ChEBI" id="CHEBI:30616"/>
    </ligand>
</feature>
<keyword evidence="10 12" id="KW-0630">Potassium</keyword>
<comment type="similarity">
    <text evidence="12">Belongs to the carbohydrate kinase PfkB family. Ribokinase subfamily.</text>
</comment>
<dbReference type="AlphaFoldDB" id="A0A1H1JM70"/>
<feature type="binding site" evidence="12">
    <location>
        <position position="146"/>
    </location>
    <ligand>
        <name>substrate</name>
    </ligand>
</feature>
<dbReference type="Gene3D" id="3.40.1190.20">
    <property type="match status" value="1"/>
</dbReference>
<dbReference type="PANTHER" id="PTHR10584:SF166">
    <property type="entry name" value="RIBOKINASE"/>
    <property type="match status" value="1"/>
</dbReference>
<dbReference type="PANTHER" id="PTHR10584">
    <property type="entry name" value="SUGAR KINASE"/>
    <property type="match status" value="1"/>
</dbReference>
<comment type="subcellular location">
    <subcellularLocation>
        <location evidence="12">Cytoplasm</location>
    </subcellularLocation>
</comment>
<organism evidence="14 15">
    <name type="scientific">Paraburkholderia fungorum</name>
    <dbReference type="NCBI Taxonomy" id="134537"/>
    <lineage>
        <taxon>Bacteria</taxon>
        <taxon>Pseudomonadati</taxon>
        <taxon>Pseudomonadota</taxon>
        <taxon>Betaproteobacteria</taxon>
        <taxon>Burkholderiales</taxon>
        <taxon>Burkholderiaceae</taxon>
        <taxon>Paraburkholderia</taxon>
    </lineage>
</organism>
<feature type="binding site" evidence="12">
    <location>
        <begin position="259"/>
        <end position="260"/>
    </location>
    <ligand>
        <name>ATP</name>
        <dbReference type="ChEBI" id="CHEBI:30616"/>
    </ligand>
</feature>
<dbReference type="Pfam" id="PF00294">
    <property type="entry name" value="PfkB"/>
    <property type="match status" value="1"/>
</dbReference>
<accession>A0A1H1JM70</accession>
<protein>
    <recommendedName>
        <fullName evidence="3 12">Ribokinase</fullName>
        <shortName evidence="12">RK</shortName>
        <ecNumber evidence="2 12">2.7.1.15</ecNumber>
    </recommendedName>
</protein>
<dbReference type="GO" id="GO:0004747">
    <property type="term" value="F:ribokinase activity"/>
    <property type="evidence" value="ECO:0007669"/>
    <property type="project" value="UniProtKB-UniRule"/>
</dbReference>
<comment type="function">
    <text evidence="12">Catalyzes the phosphorylation of ribose at O-5 in a reaction requiring ATP and magnesium. The resulting D-ribose-5-phosphate can then be used either for sythesis of nucleotides, histidine, and tryptophan, or as a component of the pentose phosphate pathway.</text>
</comment>
<evidence type="ECO:0000313" key="15">
    <source>
        <dbReference type="Proteomes" id="UP000183487"/>
    </source>
</evidence>
<evidence type="ECO:0000256" key="1">
    <source>
        <dbReference type="ARBA" id="ARBA00005380"/>
    </source>
</evidence>
<dbReference type="PROSITE" id="PS00584">
    <property type="entry name" value="PFKB_KINASES_2"/>
    <property type="match status" value="1"/>
</dbReference>
<feature type="active site" description="Proton acceptor" evidence="12">
    <location>
        <position position="260"/>
    </location>
</feature>
<evidence type="ECO:0000256" key="10">
    <source>
        <dbReference type="ARBA" id="ARBA00022958"/>
    </source>
</evidence>
<evidence type="ECO:0000313" key="14">
    <source>
        <dbReference type="EMBL" id="SDR51073.1"/>
    </source>
</evidence>
<evidence type="ECO:0000256" key="2">
    <source>
        <dbReference type="ARBA" id="ARBA00012035"/>
    </source>
</evidence>
<comment type="cofactor">
    <cofactor evidence="12">
        <name>Mg(2+)</name>
        <dbReference type="ChEBI" id="CHEBI:18420"/>
    </cofactor>
    <text evidence="12">Requires a divalent cation, most likely magnesium in vivo, as an electrophilic catalyst to aid phosphoryl group transfer. It is the chelate of the metal and the nucleotide that is the actual substrate.</text>
</comment>
<comment type="caution">
    <text evidence="12">Lacks conserved residue(s) required for the propagation of feature annotation.</text>
</comment>
<keyword evidence="8 12" id="KW-0067">ATP-binding</keyword>
<comment type="activity regulation">
    <text evidence="12">Activated by a monovalent cation that binds near, but not in, the active site. The most likely occupant of the site in vivo is potassium. Ion binding induces a conformational change that may alter substrate affinity.</text>
</comment>
<dbReference type="PRINTS" id="PR00990">
    <property type="entry name" value="RIBOKINASE"/>
</dbReference>
<evidence type="ECO:0000256" key="3">
    <source>
        <dbReference type="ARBA" id="ARBA00016943"/>
    </source>
</evidence>
<dbReference type="Proteomes" id="UP000183487">
    <property type="component" value="Unassembled WGS sequence"/>
</dbReference>
<dbReference type="NCBIfam" id="TIGR02152">
    <property type="entry name" value="D_ribokin_bact"/>
    <property type="match status" value="1"/>
</dbReference>
<name>A0A1H1JM70_9BURK</name>
<evidence type="ECO:0000256" key="9">
    <source>
        <dbReference type="ARBA" id="ARBA00022842"/>
    </source>
</evidence>
<keyword evidence="7 12" id="KW-0418">Kinase</keyword>
<dbReference type="EMBL" id="FNKP01000003">
    <property type="protein sequence ID" value="SDR51073.1"/>
    <property type="molecule type" value="Genomic_DNA"/>
</dbReference>
<sequence>MAVSGEAGRVLVVGSINTDLVARTQRLPLAGETVLSGSLETVAGGKGANQAVAAARMGATVSMIAFVGNDAYGKQRLDGLAADGIDCAGIEVSEDQPTGLALITVSAAGENSIVVVLGSNGVLSPASIHANEERFRQCDVLVCQLETPPETVYAALVMARRHARLTVLNPGPATQPLPEHWYALIDYLVPNQFEASILAECPTDSAEGVATAAMKLHQKGARNVIVTLGGQGVHVLGDGTPGTHYPALEVHAVDTTAAGDTFVGALATKLATRHALVDAVKHAQIAASLCVQRHGAQPSIPGLVDVEACEDRLAVAGE</sequence>
<dbReference type="OrthoDB" id="9775849at2"/>
<feature type="binding site" evidence="12">
    <location>
        <begin position="17"/>
        <end position="19"/>
    </location>
    <ligand>
        <name>substrate</name>
    </ligand>
</feature>
<feature type="binding site" evidence="12">
    <location>
        <position position="260"/>
    </location>
    <ligand>
        <name>substrate</name>
    </ligand>
</feature>
<dbReference type="GO" id="GO:0019303">
    <property type="term" value="P:D-ribose catabolic process"/>
    <property type="evidence" value="ECO:0007669"/>
    <property type="project" value="UniProtKB-UniRule"/>
</dbReference>
<dbReference type="InterPro" id="IPR002139">
    <property type="entry name" value="Ribo/fructo_kinase"/>
</dbReference>
<feature type="binding site" evidence="12">
    <location>
        <position position="254"/>
    </location>
    <ligand>
        <name>K(+)</name>
        <dbReference type="ChEBI" id="CHEBI:29103"/>
    </ligand>
</feature>
<feature type="domain" description="Carbohydrate kinase PfkB" evidence="13">
    <location>
        <begin position="9"/>
        <end position="301"/>
    </location>
</feature>
<comment type="subunit">
    <text evidence="12">Homodimer.</text>
</comment>
<dbReference type="GO" id="GO:0005524">
    <property type="term" value="F:ATP binding"/>
    <property type="evidence" value="ECO:0007669"/>
    <property type="project" value="UniProtKB-UniRule"/>
</dbReference>
<dbReference type="InterPro" id="IPR011877">
    <property type="entry name" value="Ribokinase"/>
</dbReference>